<evidence type="ECO:0000313" key="5">
    <source>
        <dbReference type="Proteomes" id="UP001211044"/>
    </source>
</evidence>
<dbReference type="InterPro" id="IPR029063">
    <property type="entry name" value="SAM-dependent_MTases_sf"/>
</dbReference>
<dbReference type="GO" id="GO:0008757">
    <property type="term" value="F:S-adenosylmethionine-dependent methyltransferase activity"/>
    <property type="evidence" value="ECO:0007669"/>
    <property type="project" value="InterPro"/>
</dbReference>
<dbReference type="PANTHER" id="PTHR47816:SF4">
    <property type="entry name" value="RIBOSOMAL RNA SMALL SUBUNIT METHYLTRANSFERASE C"/>
    <property type="match status" value="1"/>
</dbReference>
<evidence type="ECO:0000256" key="2">
    <source>
        <dbReference type="ARBA" id="ARBA00022679"/>
    </source>
</evidence>
<dbReference type="Pfam" id="PF05175">
    <property type="entry name" value="MTS"/>
    <property type="match status" value="1"/>
</dbReference>
<gene>
    <name evidence="4" type="ORF">PIG85_06560</name>
</gene>
<dbReference type="PANTHER" id="PTHR47816">
    <property type="entry name" value="RIBOSOMAL RNA SMALL SUBUNIT METHYLTRANSFERASE C"/>
    <property type="match status" value="1"/>
</dbReference>
<dbReference type="InterPro" id="IPR007848">
    <property type="entry name" value="Small_mtfrase_dom"/>
</dbReference>
<sequence>MTEHYFTEAAPAAEAELESLHVSLRGRPHDVHVAAKVFSAHTLDKATKILLDAVPAPTAPALDLGCGWGPIALALTDELDGEVWAVDVTERALDLTRRNAPGATVAHADKAFAELSKRGRPLRTIWSNPPIRIGKEALHRLLQTWLALLAPDGEAYLVVARNLGADSLAKWLGEQGFEVAKVSSKKGFRILRVRPTE</sequence>
<name>A0AB38XMB8_9ACTO</name>
<feature type="domain" description="Methyltransferase small" evidence="3">
    <location>
        <begin position="31"/>
        <end position="192"/>
    </location>
</feature>
<keyword evidence="1 4" id="KW-0489">Methyltransferase</keyword>
<dbReference type="Gene3D" id="3.40.50.150">
    <property type="entry name" value="Vaccinia Virus protein VP39"/>
    <property type="match status" value="1"/>
</dbReference>
<dbReference type="EMBL" id="CP116394">
    <property type="protein sequence ID" value="WCE45329.1"/>
    <property type="molecule type" value="Genomic_DNA"/>
</dbReference>
<accession>A0AB38XMB8</accession>
<evidence type="ECO:0000256" key="1">
    <source>
        <dbReference type="ARBA" id="ARBA00022603"/>
    </source>
</evidence>
<dbReference type="InterPro" id="IPR046977">
    <property type="entry name" value="RsmC/RlmG"/>
</dbReference>
<dbReference type="KEGG" id="wne:PIG85_06560"/>
<proteinExistence type="predicted"/>
<dbReference type="Proteomes" id="UP001211044">
    <property type="component" value="Chromosome"/>
</dbReference>
<dbReference type="RefSeq" id="WP_004804821.1">
    <property type="nucleotide sequence ID" value="NZ_CP116394.1"/>
</dbReference>
<evidence type="ECO:0000313" key="4">
    <source>
        <dbReference type="EMBL" id="WCE45329.1"/>
    </source>
</evidence>
<evidence type="ECO:0000259" key="3">
    <source>
        <dbReference type="Pfam" id="PF05175"/>
    </source>
</evidence>
<dbReference type="CDD" id="cd02440">
    <property type="entry name" value="AdoMet_MTases"/>
    <property type="match status" value="1"/>
</dbReference>
<dbReference type="GO" id="GO:0032259">
    <property type="term" value="P:methylation"/>
    <property type="evidence" value="ECO:0007669"/>
    <property type="project" value="UniProtKB-KW"/>
</dbReference>
<dbReference type="AlphaFoldDB" id="A0AB38XMB8"/>
<dbReference type="SUPFAM" id="SSF53335">
    <property type="entry name" value="S-adenosyl-L-methionine-dependent methyltransferases"/>
    <property type="match status" value="1"/>
</dbReference>
<keyword evidence="2" id="KW-0808">Transferase</keyword>
<organism evidence="4 5">
    <name type="scientific">Winkia neuii subsp. anitrata</name>
    <dbReference type="NCBI Taxonomy" id="29318"/>
    <lineage>
        <taxon>Bacteria</taxon>
        <taxon>Bacillati</taxon>
        <taxon>Actinomycetota</taxon>
        <taxon>Actinomycetes</taxon>
        <taxon>Actinomycetales</taxon>
        <taxon>Actinomycetaceae</taxon>
        <taxon>Winkia</taxon>
    </lineage>
</organism>
<protein>
    <submittedName>
        <fullName evidence="4">Methyltransferase</fullName>
    </submittedName>
</protein>
<reference evidence="4" key="1">
    <citation type="submission" date="2023-01" db="EMBL/GenBank/DDBJ databases">
        <title>Comparative Genomic Analysis of the Clinically-Derived Winkia Strain NY0527 Provides Evidence into the Taxonomic Reassignment of Winkia neuii and Characterizes Their Virulence Traits.</title>
        <authorList>
            <person name="Cai X."/>
            <person name="Peng Y."/>
            <person name="Li M."/>
            <person name="Qiu Y."/>
            <person name="Wang Y."/>
            <person name="Xu L."/>
            <person name="Hou Q."/>
        </authorList>
    </citation>
    <scope>NUCLEOTIDE SEQUENCE</scope>
    <source>
        <strain evidence="4">NY0527</strain>
    </source>
</reference>